<dbReference type="Gene3D" id="3.30.2350.10">
    <property type="entry name" value="Pseudouridine synthase"/>
    <property type="match status" value="1"/>
</dbReference>
<evidence type="ECO:0000256" key="6">
    <source>
        <dbReference type="SAM" id="MobiDB-lite"/>
    </source>
</evidence>
<accession>H5XAF0</accession>
<feature type="domain" description="tRNA pseudouridine synthase II TruB subfamily 2 C-terminal" evidence="8">
    <location>
        <begin position="258"/>
        <end position="312"/>
    </location>
</feature>
<gene>
    <name evidence="5" type="primary">truB</name>
    <name evidence="10" type="ORF">SacmaDRAFT_2126</name>
</gene>
<dbReference type="InterPro" id="IPR015947">
    <property type="entry name" value="PUA-like_sf"/>
</dbReference>
<feature type="region of interest" description="Disordered" evidence="6">
    <location>
        <begin position="1"/>
        <end position="29"/>
    </location>
</feature>
<dbReference type="Pfam" id="PF09142">
    <property type="entry name" value="TruB_C"/>
    <property type="match status" value="1"/>
</dbReference>
<keyword evidence="11" id="KW-1185">Reference proteome</keyword>
<dbReference type="InterPro" id="IPR002501">
    <property type="entry name" value="PsdUridine_synth_N"/>
</dbReference>
<comment type="function">
    <text evidence="5">Responsible for synthesis of pseudouridine from uracil-55 in the psi GC loop of transfer RNAs.</text>
</comment>
<keyword evidence="4 5" id="KW-0413">Isomerase</keyword>
<comment type="catalytic activity">
    <reaction evidence="1 5">
        <text>uridine(55) in tRNA = pseudouridine(55) in tRNA</text>
        <dbReference type="Rhea" id="RHEA:42532"/>
        <dbReference type="Rhea" id="RHEA-COMP:10101"/>
        <dbReference type="Rhea" id="RHEA-COMP:10102"/>
        <dbReference type="ChEBI" id="CHEBI:65314"/>
        <dbReference type="ChEBI" id="CHEBI:65315"/>
        <dbReference type="EC" id="5.4.99.25"/>
    </reaction>
</comment>
<evidence type="ECO:0000256" key="3">
    <source>
        <dbReference type="ARBA" id="ARBA00022694"/>
    </source>
</evidence>
<dbReference type="Proteomes" id="UP000004926">
    <property type="component" value="Chromosome"/>
</dbReference>
<feature type="domain" description="Pseudouridine synthase II N-terminal" evidence="7">
    <location>
        <begin position="48"/>
        <end position="201"/>
    </location>
</feature>
<evidence type="ECO:0000313" key="11">
    <source>
        <dbReference type="Proteomes" id="UP000004926"/>
    </source>
</evidence>
<dbReference type="SUPFAM" id="SSF88697">
    <property type="entry name" value="PUA domain-like"/>
    <property type="match status" value="1"/>
</dbReference>
<evidence type="ECO:0000313" key="10">
    <source>
        <dbReference type="EMBL" id="EHR50380.1"/>
    </source>
</evidence>
<dbReference type="GO" id="GO:0031119">
    <property type="term" value="P:tRNA pseudouridine synthesis"/>
    <property type="evidence" value="ECO:0007669"/>
    <property type="project" value="UniProtKB-UniRule"/>
</dbReference>
<dbReference type="eggNOG" id="COG0130">
    <property type="taxonomic scope" value="Bacteria"/>
</dbReference>
<dbReference type="EMBL" id="CM001439">
    <property type="protein sequence ID" value="EHR50380.1"/>
    <property type="molecule type" value="Genomic_DNA"/>
</dbReference>
<organism evidence="10 11">
    <name type="scientific">Saccharomonospora marina XMU15</name>
    <dbReference type="NCBI Taxonomy" id="882083"/>
    <lineage>
        <taxon>Bacteria</taxon>
        <taxon>Bacillati</taxon>
        <taxon>Actinomycetota</taxon>
        <taxon>Actinomycetes</taxon>
        <taxon>Pseudonocardiales</taxon>
        <taxon>Pseudonocardiaceae</taxon>
        <taxon>Saccharomonospora</taxon>
    </lineage>
</organism>
<dbReference type="SUPFAM" id="SSF55120">
    <property type="entry name" value="Pseudouridine synthase"/>
    <property type="match status" value="1"/>
</dbReference>
<evidence type="ECO:0000256" key="5">
    <source>
        <dbReference type="HAMAP-Rule" id="MF_01080"/>
    </source>
</evidence>
<dbReference type="CDD" id="cd02573">
    <property type="entry name" value="PseudoU_synth_EcTruB"/>
    <property type="match status" value="1"/>
</dbReference>
<evidence type="ECO:0000256" key="4">
    <source>
        <dbReference type="ARBA" id="ARBA00023235"/>
    </source>
</evidence>
<dbReference type="InterPro" id="IPR032819">
    <property type="entry name" value="TruB_C"/>
</dbReference>
<dbReference type="GO" id="GO:1990481">
    <property type="term" value="P:mRNA pseudouridine synthesis"/>
    <property type="evidence" value="ECO:0007669"/>
    <property type="project" value="TreeGrafter"/>
</dbReference>
<dbReference type="STRING" id="882083.SacmaDRAFT_2126"/>
<dbReference type="Pfam" id="PF01509">
    <property type="entry name" value="TruB_N"/>
    <property type="match status" value="1"/>
</dbReference>
<dbReference type="PANTHER" id="PTHR13767">
    <property type="entry name" value="TRNA-PSEUDOURIDINE SYNTHASE"/>
    <property type="match status" value="1"/>
</dbReference>
<evidence type="ECO:0000256" key="1">
    <source>
        <dbReference type="ARBA" id="ARBA00000385"/>
    </source>
</evidence>
<dbReference type="InterPro" id="IPR036974">
    <property type="entry name" value="PUA_sf"/>
</dbReference>
<comment type="similarity">
    <text evidence="2 5">Belongs to the pseudouridine synthase TruB family. Type 1 subfamily.</text>
</comment>
<proteinExistence type="inferred from homology"/>
<dbReference type="GO" id="GO:0003723">
    <property type="term" value="F:RNA binding"/>
    <property type="evidence" value="ECO:0007669"/>
    <property type="project" value="InterPro"/>
</dbReference>
<dbReference type="NCBIfam" id="TIGR00431">
    <property type="entry name" value="TruB"/>
    <property type="match status" value="1"/>
</dbReference>
<dbReference type="PANTHER" id="PTHR13767:SF2">
    <property type="entry name" value="PSEUDOURIDYLATE SYNTHASE TRUB1"/>
    <property type="match status" value="1"/>
</dbReference>
<dbReference type="AlphaFoldDB" id="H5XAF0"/>
<dbReference type="Pfam" id="PF16198">
    <property type="entry name" value="TruB_C_2"/>
    <property type="match status" value="1"/>
</dbReference>
<sequence>MIEHRYAAAVPRPNPSGRRPSRPAPPPGLLIVDKPGGMTSHDVVARARRAMGTRKVGHAGTLDPMATGVLVLGIERATKLLGHLALDRKTYLATIRLGASTTTDDAEGEVVSRADPSVVADADIEAAIAALTGDIQQVPSAVSAVKVGGKRAYARVRAGEQVDLPPRPVTVYRFDLLATRREEPGEVDLDVMIDCSSGTYVRALARDLGGALGVGGHLVALRRTTVGPFTLASARTLDDVEREPGLSLSLDEAVAAAFPRRDVDAGEAAAVRHGQRLPTAGIRGTYGVFDPQGHALALATDTREGARPVVVLAPA</sequence>
<protein>
    <recommendedName>
        <fullName evidence="5">tRNA pseudouridine synthase B</fullName>
        <ecNumber evidence="5">5.4.99.25</ecNumber>
    </recommendedName>
    <alternativeName>
        <fullName evidence="5">tRNA pseudouridine(55) synthase</fullName>
        <shortName evidence="5">Psi55 synthase</shortName>
    </alternativeName>
    <alternativeName>
        <fullName evidence="5">tRNA pseudouridylate synthase</fullName>
    </alternativeName>
    <alternativeName>
        <fullName evidence="5">tRNA-uridine isomerase</fullName>
    </alternativeName>
</protein>
<dbReference type="HAMAP" id="MF_01080">
    <property type="entry name" value="TruB_bact"/>
    <property type="match status" value="1"/>
</dbReference>
<name>H5XAF0_9PSEU</name>
<feature type="domain" description="tRNA pseudouridylate synthase B C-terminal" evidence="9">
    <location>
        <begin position="202"/>
        <end position="242"/>
    </location>
</feature>
<keyword evidence="3 5" id="KW-0819">tRNA processing</keyword>
<evidence type="ECO:0000259" key="7">
    <source>
        <dbReference type="Pfam" id="PF01509"/>
    </source>
</evidence>
<dbReference type="GO" id="GO:0160148">
    <property type="term" value="F:tRNA pseudouridine(55) synthase activity"/>
    <property type="evidence" value="ECO:0007669"/>
    <property type="project" value="UniProtKB-EC"/>
</dbReference>
<evidence type="ECO:0000256" key="2">
    <source>
        <dbReference type="ARBA" id="ARBA00005642"/>
    </source>
</evidence>
<evidence type="ECO:0000259" key="8">
    <source>
        <dbReference type="Pfam" id="PF09142"/>
    </source>
</evidence>
<dbReference type="Gene3D" id="2.30.130.10">
    <property type="entry name" value="PUA domain"/>
    <property type="match status" value="1"/>
</dbReference>
<reference evidence="10 11" key="1">
    <citation type="journal article" date="2012" name="Stand. Genomic Sci.">
        <title>Genome sequence of the ocean sediment bacterium Saccharomonospora marina type strain (XMU15(T)).</title>
        <authorList>
            <person name="Klenk H.P."/>
            <person name="Lu M."/>
            <person name="Lucas S."/>
            <person name="Lapidus A."/>
            <person name="Copeland A."/>
            <person name="Pitluck S."/>
            <person name="Goodwin L.A."/>
            <person name="Han C."/>
            <person name="Tapia R."/>
            <person name="Brambilla E.M."/>
            <person name="Potter G."/>
            <person name="Land M."/>
            <person name="Ivanova N."/>
            <person name="Rohde M."/>
            <person name="Goker M."/>
            <person name="Detter J.C."/>
            <person name="Li W.J."/>
            <person name="Kyrpides N.C."/>
            <person name="Woyke T."/>
        </authorList>
    </citation>
    <scope>NUCLEOTIDE SEQUENCE [LARGE SCALE GENOMIC DNA]</scope>
    <source>
        <strain evidence="10 11">XMU15</strain>
    </source>
</reference>
<dbReference type="InterPro" id="IPR020103">
    <property type="entry name" value="PsdUridine_synth_cat_dom_sf"/>
</dbReference>
<dbReference type="EC" id="5.4.99.25" evidence="5"/>
<feature type="active site" description="Nucleophile" evidence="5">
    <location>
        <position position="63"/>
    </location>
</feature>
<evidence type="ECO:0000259" key="9">
    <source>
        <dbReference type="Pfam" id="PF16198"/>
    </source>
</evidence>
<dbReference type="InterPro" id="IPR015225">
    <property type="entry name" value="tRNA_psdUridine_synth_fam2_C"/>
</dbReference>
<dbReference type="FunFam" id="3.30.2350.10:FF:000011">
    <property type="entry name" value="tRNA pseudouridine synthase B"/>
    <property type="match status" value="1"/>
</dbReference>
<dbReference type="InterPro" id="IPR014780">
    <property type="entry name" value="tRNA_psdUridine_synth_TruB"/>
</dbReference>
<dbReference type="HOGENOM" id="CLU_032087_0_0_11"/>